<keyword evidence="3" id="KW-1185">Reference proteome</keyword>
<keyword evidence="1" id="KW-1133">Transmembrane helix</keyword>
<keyword evidence="1" id="KW-0472">Membrane</keyword>
<comment type="caution">
    <text evidence="2">The sequence shown here is derived from an EMBL/GenBank/DDBJ whole genome shotgun (WGS) entry which is preliminary data.</text>
</comment>
<keyword evidence="1" id="KW-0812">Transmembrane</keyword>
<accession>A0ABQ8TXE5</accession>
<reference evidence="2 3" key="1">
    <citation type="journal article" date="2022" name="Allergy">
        <title>Genome assembly and annotation of Periplaneta americana reveal a comprehensive cockroach allergen profile.</title>
        <authorList>
            <person name="Wang L."/>
            <person name="Xiong Q."/>
            <person name="Saelim N."/>
            <person name="Wang L."/>
            <person name="Nong W."/>
            <person name="Wan A.T."/>
            <person name="Shi M."/>
            <person name="Liu X."/>
            <person name="Cao Q."/>
            <person name="Hui J.H.L."/>
            <person name="Sookrung N."/>
            <person name="Leung T.F."/>
            <person name="Tungtrongchitr A."/>
            <person name="Tsui S.K.W."/>
        </authorList>
    </citation>
    <scope>NUCLEOTIDE SEQUENCE [LARGE SCALE GENOMIC DNA]</scope>
    <source>
        <strain evidence="2">PWHHKU_190912</strain>
    </source>
</reference>
<feature type="transmembrane region" description="Helical" evidence="1">
    <location>
        <begin position="213"/>
        <end position="232"/>
    </location>
</feature>
<evidence type="ECO:0000313" key="3">
    <source>
        <dbReference type="Proteomes" id="UP001148838"/>
    </source>
</evidence>
<sequence length="233" mass="26510">MCRNFVPQEFFYMPVNLLTNMFAFSSDERAFNIESYFRTESHTVEMWGSLQSLRLCEEALEGDENHAKSVSGSFRFLTVAAPLYPGPEESVSINIRYRNIMNVSTSLFRHWHRFTPPIAITTQTSFRDEEPKCCEWFSNVGGAPVPSGSILAPCRGEFHVGKISVSLFPPPTSREMRSDPPNEEPHKTIADLKSDSSSLLTGERRVVRCRRTGFLSIFVALCYLCHFIIFFAT</sequence>
<dbReference type="EMBL" id="JAJSOF020000001">
    <property type="protein sequence ID" value="KAJ4450772.1"/>
    <property type="molecule type" value="Genomic_DNA"/>
</dbReference>
<name>A0ABQ8TXE5_PERAM</name>
<evidence type="ECO:0000313" key="2">
    <source>
        <dbReference type="EMBL" id="KAJ4450772.1"/>
    </source>
</evidence>
<protein>
    <submittedName>
        <fullName evidence="2">Uncharacterized protein</fullName>
    </submittedName>
</protein>
<organism evidence="2 3">
    <name type="scientific">Periplaneta americana</name>
    <name type="common">American cockroach</name>
    <name type="synonym">Blatta americana</name>
    <dbReference type="NCBI Taxonomy" id="6978"/>
    <lineage>
        <taxon>Eukaryota</taxon>
        <taxon>Metazoa</taxon>
        <taxon>Ecdysozoa</taxon>
        <taxon>Arthropoda</taxon>
        <taxon>Hexapoda</taxon>
        <taxon>Insecta</taxon>
        <taxon>Pterygota</taxon>
        <taxon>Neoptera</taxon>
        <taxon>Polyneoptera</taxon>
        <taxon>Dictyoptera</taxon>
        <taxon>Blattodea</taxon>
        <taxon>Blattoidea</taxon>
        <taxon>Blattidae</taxon>
        <taxon>Blattinae</taxon>
        <taxon>Periplaneta</taxon>
    </lineage>
</organism>
<gene>
    <name evidence="2" type="ORF">ANN_02202</name>
</gene>
<proteinExistence type="predicted"/>
<dbReference type="Proteomes" id="UP001148838">
    <property type="component" value="Unassembled WGS sequence"/>
</dbReference>
<evidence type="ECO:0000256" key="1">
    <source>
        <dbReference type="SAM" id="Phobius"/>
    </source>
</evidence>